<dbReference type="AlphaFoldDB" id="B9XNH2"/>
<gene>
    <name evidence="2" type="ORF">Cflav_PD1532</name>
</gene>
<dbReference type="OrthoDB" id="283156at2"/>
<organism evidence="2 3">
    <name type="scientific">Pedosphaera parvula (strain Ellin514)</name>
    <dbReference type="NCBI Taxonomy" id="320771"/>
    <lineage>
        <taxon>Bacteria</taxon>
        <taxon>Pseudomonadati</taxon>
        <taxon>Verrucomicrobiota</taxon>
        <taxon>Pedosphaerae</taxon>
        <taxon>Pedosphaerales</taxon>
        <taxon>Pedosphaeraceae</taxon>
        <taxon>Pedosphaera</taxon>
    </lineage>
</organism>
<feature type="chain" id="PRO_5002894977" evidence="1">
    <location>
        <begin position="25"/>
        <end position="315"/>
    </location>
</feature>
<keyword evidence="3" id="KW-1185">Reference proteome</keyword>
<evidence type="ECO:0000313" key="2">
    <source>
        <dbReference type="EMBL" id="EEF58631.1"/>
    </source>
</evidence>
<proteinExistence type="predicted"/>
<name>B9XNH2_PEDPL</name>
<feature type="signal peptide" evidence="1">
    <location>
        <begin position="1"/>
        <end position="24"/>
    </location>
</feature>
<dbReference type="RefSeq" id="WP_007417359.1">
    <property type="nucleotide sequence ID" value="NZ_ABOX02000040.1"/>
</dbReference>
<dbReference type="STRING" id="320771.Cflav_PD1532"/>
<comment type="caution">
    <text evidence="2">The sequence shown here is derived from an EMBL/GenBank/DDBJ whole genome shotgun (WGS) entry which is preliminary data.</text>
</comment>
<accession>B9XNH2</accession>
<keyword evidence="1" id="KW-0732">Signal</keyword>
<dbReference type="Proteomes" id="UP000003688">
    <property type="component" value="Unassembled WGS sequence"/>
</dbReference>
<dbReference type="EMBL" id="ABOX02000040">
    <property type="protein sequence ID" value="EEF58631.1"/>
    <property type="molecule type" value="Genomic_DNA"/>
</dbReference>
<sequence length="315" mass="33972" precursor="true">MKSNFWNRTLSVTALCALTLPAWSAPLQRADVPADPAWVLHLDCDSLRPTAIGQFILGEMDKPESKAKLAAFQTIFSFDPRKQLHGLTLYGTGAKPEDGVLLVYADFDAERLTTLAKAAKKYESSEHGAHTIHSWIDENKKNKHGEKRVYASIQGNRVIFGQREATVASALDVLDGGANLSTTSTFPQLGATGTTSFIQGAARRLDLPGTDPNSQLLKLSKSIRLDVGEAQQQLIATITLEANDEEVAKNINSIAQGMVSLMKLQKDNPNAQKLADAITLKQDGAVTISTLSLPVGDAIAIMKADAARKAKKHAE</sequence>
<protein>
    <submittedName>
        <fullName evidence="2">Uncharacterized protein</fullName>
    </submittedName>
</protein>
<evidence type="ECO:0000256" key="1">
    <source>
        <dbReference type="SAM" id="SignalP"/>
    </source>
</evidence>
<reference evidence="2 3" key="1">
    <citation type="journal article" date="2011" name="J. Bacteriol.">
        <title>Genome sequence of 'Pedosphaera parvula' Ellin514, an aerobic Verrucomicrobial isolate from pasture soil.</title>
        <authorList>
            <person name="Kant R."/>
            <person name="van Passel M.W."/>
            <person name="Sangwan P."/>
            <person name="Palva A."/>
            <person name="Lucas S."/>
            <person name="Copeland A."/>
            <person name="Lapidus A."/>
            <person name="Glavina Del Rio T."/>
            <person name="Dalin E."/>
            <person name="Tice H."/>
            <person name="Bruce D."/>
            <person name="Goodwin L."/>
            <person name="Pitluck S."/>
            <person name="Chertkov O."/>
            <person name="Larimer F.W."/>
            <person name="Land M.L."/>
            <person name="Hauser L."/>
            <person name="Brettin T.S."/>
            <person name="Detter J.C."/>
            <person name="Han S."/>
            <person name="de Vos W.M."/>
            <person name="Janssen P.H."/>
            <person name="Smidt H."/>
        </authorList>
    </citation>
    <scope>NUCLEOTIDE SEQUENCE [LARGE SCALE GENOMIC DNA]</scope>
    <source>
        <strain evidence="2 3">Ellin514</strain>
    </source>
</reference>
<evidence type="ECO:0000313" key="3">
    <source>
        <dbReference type="Proteomes" id="UP000003688"/>
    </source>
</evidence>